<dbReference type="EMBL" id="LAZR01063357">
    <property type="protein sequence ID" value="KKK59658.1"/>
    <property type="molecule type" value="Genomic_DNA"/>
</dbReference>
<proteinExistence type="predicted"/>
<evidence type="ECO:0000313" key="1">
    <source>
        <dbReference type="EMBL" id="KKK59658.1"/>
    </source>
</evidence>
<feature type="non-terminal residue" evidence="1">
    <location>
        <position position="1"/>
    </location>
</feature>
<accession>A0A0F8WSH4</accession>
<protein>
    <submittedName>
        <fullName evidence="1">Uncharacterized protein</fullName>
    </submittedName>
</protein>
<name>A0A0F8WSH4_9ZZZZ</name>
<reference evidence="1" key="1">
    <citation type="journal article" date="2015" name="Nature">
        <title>Complex archaea that bridge the gap between prokaryotes and eukaryotes.</title>
        <authorList>
            <person name="Spang A."/>
            <person name="Saw J.H."/>
            <person name="Jorgensen S.L."/>
            <person name="Zaremba-Niedzwiedzka K."/>
            <person name="Martijn J."/>
            <person name="Lind A.E."/>
            <person name="van Eijk R."/>
            <person name="Schleper C."/>
            <person name="Guy L."/>
            <person name="Ettema T.J."/>
        </authorList>
    </citation>
    <scope>NUCLEOTIDE SEQUENCE</scope>
</reference>
<comment type="caution">
    <text evidence="1">The sequence shown here is derived from an EMBL/GenBank/DDBJ whole genome shotgun (WGS) entry which is preliminary data.</text>
</comment>
<organism evidence="1">
    <name type="scientific">marine sediment metagenome</name>
    <dbReference type="NCBI Taxonomy" id="412755"/>
    <lineage>
        <taxon>unclassified sequences</taxon>
        <taxon>metagenomes</taxon>
        <taxon>ecological metagenomes</taxon>
    </lineage>
</organism>
<sequence length="24" mass="2502">NTPAAIDDVPLTSQSVPLSKFSTI</sequence>
<dbReference type="AlphaFoldDB" id="A0A0F8WSH4"/>
<gene>
    <name evidence="1" type="ORF">LCGC14_3032180</name>
</gene>